<keyword evidence="9 13" id="KW-0414">Isoprene biosynthesis</keyword>
<feature type="binding site" evidence="13">
    <location>
        <position position="13"/>
    </location>
    <ligand>
        <name>NADPH</name>
        <dbReference type="ChEBI" id="CHEBI:57783"/>
    </ligand>
</feature>
<feature type="binding site" evidence="13">
    <location>
        <position position="12"/>
    </location>
    <ligand>
        <name>NADPH</name>
        <dbReference type="ChEBI" id="CHEBI:57783"/>
    </ligand>
</feature>
<keyword evidence="7 13" id="KW-0560">Oxidoreductase</keyword>
<dbReference type="EC" id="1.1.1.267" evidence="4 13"/>
<dbReference type="RefSeq" id="WP_186505357.1">
    <property type="nucleotide sequence ID" value="NZ_JACNEP010000002.1"/>
</dbReference>
<feature type="binding site" evidence="13">
    <location>
        <position position="227"/>
    </location>
    <ligand>
        <name>Mn(2+)</name>
        <dbReference type="ChEBI" id="CHEBI:29035"/>
    </ligand>
</feature>
<feature type="binding site" evidence="13">
    <location>
        <position position="150"/>
    </location>
    <ligand>
        <name>Mn(2+)</name>
        <dbReference type="ChEBI" id="CHEBI:29035"/>
    </ligand>
</feature>
<feature type="binding site" evidence="13">
    <location>
        <position position="205"/>
    </location>
    <ligand>
        <name>1-deoxy-D-xylulose 5-phosphate</name>
        <dbReference type="ChEBI" id="CHEBI:57792"/>
    </ligand>
</feature>
<reference evidence="17" key="1">
    <citation type="journal article" date="2018" name="Int. J. Syst. Evol. Microbiol.">
        <title>Neptunicella marina gen. nov., sp. nov., isolated from surface seawater.</title>
        <authorList>
            <person name="Liu X."/>
            <person name="Lai Q."/>
            <person name="Du Y."/>
            <person name="Zhang X."/>
            <person name="Liu Z."/>
            <person name="Sun F."/>
            <person name="Shao Z."/>
        </authorList>
    </citation>
    <scope>NUCLEOTIDE SEQUENCE</scope>
    <source>
        <strain evidence="17">S27-2</strain>
    </source>
</reference>
<dbReference type="InterPro" id="IPR003821">
    <property type="entry name" value="DXP_reductoisomerase"/>
</dbReference>
<dbReference type="PANTHER" id="PTHR30525">
    <property type="entry name" value="1-DEOXY-D-XYLULOSE 5-PHOSPHATE REDUCTOISOMERASE"/>
    <property type="match status" value="1"/>
</dbReference>
<dbReference type="AlphaFoldDB" id="A0A8J6M0I8"/>
<dbReference type="SUPFAM" id="SSF69055">
    <property type="entry name" value="1-deoxy-D-xylulose-5-phosphate reductoisomerase, C-terminal domain"/>
    <property type="match status" value="1"/>
</dbReference>
<evidence type="ECO:0000256" key="11">
    <source>
        <dbReference type="ARBA" id="ARBA00054845"/>
    </source>
</evidence>
<evidence type="ECO:0000256" key="5">
    <source>
        <dbReference type="ARBA" id="ARBA00022723"/>
    </source>
</evidence>
<evidence type="ECO:0000256" key="9">
    <source>
        <dbReference type="ARBA" id="ARBA00023229"/>
    </source>
</evidence>
<keyword evidence="18" id="KW-1185">Reference proteome</keyword>
<feature type="binding site" evidence="13">
    <location>
        <position position="151"/>
    </location>
    <ligand>
        <name>1-deoxy-D-xylulose 5-phosphate</name>
        <dbReference type="ChEBI" id="CHEBI:57792"/>
    </ligand>
</feature>
<evidence type="ECO:0000256" key="4">
    <source>
        <dbReference type="ARBA" id="ARBA00012366"/>
    </source>
</evidence>
<comment type="cofactor">
    <cofactor evidence="13">
        <name>Mg(2+)</name>
        <dbReference type="ChEBI" id="CHEBI:18420"/>
    </cofactor>
    <cofactor evidence="13">
        <name>Mn(2+)</name>
        <dbReference type="ChEBI" id="CHEBI:29035"/>
    </cofactor>
</comment>
<feature type="binding site" evidence="13">
    <location>
        <position position="182"/>
    </location>
    <ligand>
        <name>1-deoxy-D-xylulose 5-phosphate</name>
        <dbReference type="ChEBI" id="CHEBI:57792"/>
    </ligand>
</feature>
<accession>A0A8J6M0I8</accession>
<dbReference type="GO" id="GO:0030145">
    <property type="term" value="F:manganese ion binding"/>
    <property type="evidence" value="ECO:0007669"/>
    <property type="project" value="TreeGrafter"/>
</dbReference>
<dbReference type="HAMAP" id="MF_00183">
    <property type="entry name" value="DXP_reductoisom"/>
    <property type="match status" value="1"/>
</dbReference>
<dbReference type="Proteomes" id="UP000601768">
    <property type="component" value="Unassembled WGS sequence"/>
</dbReference>
<dbReference type="SUPFAM" id="SSF51735">
    <property type="entry name" value="NAD(P)-binding Rossmann-fold domains"/>
    <property type="match status" value="1"/>
</dbReference>
<feature type="domain" description="DXP reductoisomerase C-terminal" evidence="16">
    <location>
        <begin position="267"/>
        <end position="383"/>
    </location>
</feature>
<keyword evidence="8 13" id="KW-0464">Manganese</keyword>
<evidence type="ECO:0000256" key="3">
    <source>
        <dbReference type="ARBA" id="ARBA00006825"/>
    </source>
</evidence>
<evidence type="ECO:0000259" key="15">
    <source>
        <dbReference type="Pfam" id="PF08436"/>
    </source>
</evidence>
<feature type="binding site" evidence="13">
    <location>
        <position position="11"/>
    </location>
    <ligand>
        <name>NADPH</name>
        <dbReference type="ChEBI" id="CHEBI:57783"/>
    </ligand>
</feature>
<protein>
    <recommendedName>
        <fullName evidence="12 13">1-deoxy-D-xylulose 5-phosphate reductoisomerase</fullName>
        <shortName evidence="13">DXP reductoisomerase</shortName>
        <ecNumber evidence="4 13">1.1.1.267</ecNumber>
    </recommendedName>
    <alternativeName>
        <fullName evidence="13">1-deoxyxylulose-5-phosphate reductoisomerase</fullName>
    </alternativeName>
    <alternativeName>
        <fullName evidence="13">2-C-methyl-D-erythritol 4-phosphate synthase</fullName>
    </alternativeName>
</protein>
<evidence type="ECO:0000256" key="12">
    <source>
        <dbReference type="ARBA" id="ARBA00071224"/>
    </source>
</evidence>
<dbReference type="PANTHER" id="PTHR30525:SF0">
    <property type="entry name" value="1-DEOXY-D-XYLULOSE 5-PHOSPHATE REDUCTOISOMERASE, CHLOROPLASTIC"/>
    <property type="match status" value="1"/>
</dbReference>
<keyword evidence="13" id="KW-0460">Magnesium</keyword>
<sequence>MQTISILGATGSIGQSTLDVVNRHPDLYRVFGLTCHSQVELLIEQARLCQPHYLVVTDPNKLALASDLAKQAGLTAQVLDANSGLKLITQADDVSVVMAAIVGAAGLLPTLYAVQAGKKVLLANKESLVMSGELFMSEVNKHRATLLPIDSEHNAIFQCLPADYQYANPKQSGISKILLTGSGGPFLNEPIDTLINKSPDQACAHPNWQMGRKISVDSATMMNKGLEFIEACWLFGLQPENIEIVLHPQSVIHSMVQYKDGSVIAQLGNPDMRTPIAHALAYPERIDAGVAPLDFSQLTDFSFCKPDFNRYPNLRLAINAVSAGQYASTALNAANEVAVDAFLRGRIAFTQIADINRSVLEHTASEALNSIEDVINFDQRVRKQTQQHLTKVA</sequence>
<dbReference type="InterPro" id="IPR013512">
    <property type="entry name" value="DXP_reductoisomerase_N"/>
</dbReference>
<evidence type="ECO:0000256" key="7">
    <source>
        <dbReference type="ARBA" id="ARBA00023002"/>
    </source>
</evidence>
<dbReference type="InterPro" id="IPR036291">
    <property type="entry name" value="NAD(P)-bd_dom_sf"/>
</dbReference>
<dbReference type="FunFam" id="1.10.1740.10:FF:000004">
    <property type="entry name" value="1-deoxy-D-xylulose 5-phosphate reductoisomerase"/>
    <property type="match status" value="1"/>
</dbReference>
<comment type="caution">
    <text evidence="17">The sequence shown here is derived from an EMBL/GenBank/DDBJ whole genome shotgun (WGS) entry which is preliminary data.</text>
</comment>
<feature type="domain" description="1-deoxy-D-xylulose 5-phosphate reductoisomerase C-terminal" evidence="15">
    <location>
        <begin position="146"/>
        <end position="235"/>
    </location>
</feature>
<dbReference type="Pfam" id="PF08436">
    <property type="entry name" value="DXP_redisom_C"/>
    <property type="match status" value="1"/>
</dbReference>
<name>A0A8J6M0I8_9ALTE</name>
<feature type="binding site" evidence="13">
    <location>
        <position position="211"/>
    </location>
    <ligand>
        <name>NADPH</name>
        <dbReference type="ChEBI" id="CHEBI:57783"/>
    </ligand>
</feature>
<dbReference type="EMBL" id="JACNEP010000002">
    <property type="protein sequence ID" value="MBC3764887.1"/>
    <property type="molecule type" value="Genomic_DNA"/>
</dbReference>
<dbReference type="InterPro" id="IPR013644">
    <property type="entry name" value="DXP_reductoisomerase_C"/>
</dbReference>
<evidence type="ECO:0000256" key="2">
    <source>
        <dbReference type="ARBA" id="ARBA00005094"/>
    </source>
</evidence>
<reference evidence="17" key="2">
    <citation type="submission" date="2020-08" db="EMBL/GenBank/DDBJ databases">
        <authorList>
            <person name="Lai Q."/>
        </authorList>
    </citation>
    <scope>NUCLEOTIDE SEQUENCE</scope>
    <source>
        <strain evidence="17">S27-2</strain>
    </source>
</reference>
<feature type="binding site" evidence="13">
    <location>
        <position position="218"/>
    </location>
    <ligand>
        <name>1-deoxy-D-xylulose 5-phosphate</name>
        <dbReference type="ChEBI" id="CHEBI:57792"/>
    </ligand>
</feature>
<dbReference type="InterPro" id="IPR036169">
    <property type="entry name" value="DXPR_C_sf"/>
</dbReference>
<proteinExistence type="inferred from homology"/>
<feature type="binding site" evidence="13">
    <location>
        <position position="223"/>
    </location>
    <ligand>
        <name>1-deoxy-D-xylulose 5-phosphate</name>
        <dbReference type="ChEBI" id="CHEBI:57792"/>
    </ligand>
</feature>
<evidence type="ECO:0000313" key="18">
    <source>
        <dbReference type="Proteomes" id="UP000601768"/>
    </source>
</evidence>
<evidence type="ECO:0000256" key="10">
    <source>
        <dbReference type="ARBA" id="ARBA00048543"/>
    </source>
</evidence>
<comment type="function">
    <text evidence="11 13">Catalyzes the NADPH-dependent rearrangement and reduction of 1-deoxy-D-xylulose-5-phosphate (DXP) to 2-C-methyl-D-erythritol 4-phosphate (MEP).</text>
</comment>
<feature type="binding site" evidence="13">
    <location>
        <position position="152"/>
    </location>
    <ligand>
        <name>1-deoxy-D-xylulose 5-phosphate</name>
        <dbReference type="ChEBI" id="CHEBI:57792"/>
    </ligand>
</feature>
<dbReference type="SUPFAM" id="SSF55347">
    <property type="entry name" value="Glyceraldehyde-3-phosphate dehydrogenase-like, C-terminal domain"/>
    <property type="match status" value="1"/>
</dbReference>
<feature type="binding site" evidence="13">
    <location>
        <position position="224"/>
    </location>
    <ligand>
        <name>1-deoxy-D-xylulose 5-phosphate</name>
        <dbReference type="ChEBI" id="CHEBI:57792"/>
    </ligand>
</feature>
<dbReference type="GO" id="GO:0070402">
    <property type="term" value="F:NADPH binding"/>
    <property type="evidence" value="ECO:0007669"/>
    <property type="project" value="InterPro"/>
</dbReference>
<dbReference type="NCBIfam" id="NF009114">
    <property type="entry name" value="PRK12464.1"/>
    <property type="match status" value="1"/>
</dbReference>
<dbReference type="Pfam" id="PF13288">
    <property type="entry name" value="DXPR_C"/>
    <property type="match status" value="1"/>
</dbReference>
<dbReference type="UniPathway" id="UPA00056">
    <property type="reaction ID" value="UER00092"/>
</dbReference>
<dbReference type="FunFam" id="3.40.50.720:FF:000045">
    <property type="entry name" value="1-deoxy-D-xylulose 5-phosphate reductoisomerase"/>
    <property type="match status" value="1"/>
</dbReference>
<comment type="caution">
    <text evidence="13">Lacks conserved residue(s) required for the propagation of feature annotation.</text>
</comment>
<evidence type="ECO:0000259" key="14">
    <source>
        <dbReference type="Pfam" id="PF02670"/>
    </source>
</evidence>
<feature type="binding site" evidence="13">
    <location>
        <position position="10"/>
    </location>
    <ligand>
        <name>NADPH</name>
        <dbReference type="ChEBI" id="CHEBI:57783"/>
    </ligand>
</feature>
<evidence type="ECO:0000256" key="1">
    <source>
        <dbReference type="ARBA" id="ARBA00001941"/>
    </source>
</evidence>
<dbReference type="GO" id="GO:0030604">
    <property type="term" value="F:1-deoxy-D-xylulose-5-phosphate reductoisomerase activity"/>
    <property type="evidence" value="ECO:0007669"/>
    <property type="project" value="UniProtKB-UniRule"/>
</dbReference>
<evidence type="ECO:0000256" key="13">
    <source>
        <dbReference type="HAMAP-Rule" id="MF_00183"/>
    </source>
</evidence>
<dbReference type="Gene3D" id="3.40.50.720">
    <property type="entry name" value="NAD(P)-binding Rossmann-like Domain"/>
    <property type="match status" value="1"/>
</dbReference>
<dbReference type="PIRSF" id="PIRSF006205">
    <property type="entry name" value="Dxp_reductismrs"/>
    <property type="match status" value="1"/>
</dbReference>
<dbReference type="Pfam" id="PF02670">
    <property type="entry name" value="DXP_reductoisom"/>
    <property type="match status" value="1"/>
</dbReference>
<dbReference type="GO" id="GO:0051484">
    <property type="term" value="P:isopentenyl diphosphate biosynthetic process, methylerythritol 4-phosphate pathway involved in terpenoid biosynthetic process"/>
    <property type="evidence" value="ECO:0007669"/>
    <property type="project" value="TreeGrafter"/>
</dbReference>
<dbReference type="Gene3D" id="1.10.1740.10">
    <property type="match status" value="1"/>
</dbReference>
<comment type="cofactor">
    <cofactor evidence="1">
        <name>Co(2+)</name>
        <dbReference type="ChEBI" id="CHEBI:48828"/>
    </cofactor>
</comment>
<dbReference type="NCBIfam" id="NF003938">
    <property type="entry name" value="PRK05447.1-1"/>
    <property type="match status" value="1"/>
</dbReference>
<evidence type="ECO:0000259" key="16">
    <source>
        <dbReference type="Pfam" id="PF13288"/>
    </source>
</evidence>
<feature type="domain" description="1-deoxy-D-xylulose 5-phosphate reductoisomerase N-terminal" evidence="14">
    <location>
        <begin position="4"/>
        <end position="132"/>
    </location>
</feature>
<feature type="binding site" evidence="13">
    <location>
        <position position="125"/>
    </location>
    <ligand>
        <name>1-deoxy-D-xylulose 5-phosphate</name>
        <dbReference type="ChEBI" id="CHEBI:57792"/>
    </ligand>
</feature>
<feature type="binding site" evidence="13">
    <location>
        <position position="227"/>
    </location>
    <ligand>
        <name>1-deoxy-D-xylulose 5-phosphate</name>
        <dbReference type="ChEBI" id="CHEBI:57792"/>
    </ligand>
</feature>
<dbReference type="InterPro" id="IPR026877">
    <property type="entry name" value="DXPR_C"/>
</dbReference>
<comment type="similarity">
    <text evidence="3 13">Belongs to the DXR family.</text>
</comment>
<comment type="pathway">
    <text evidence="2 13">Isoprenoid biosynthesis; isopentenyl diphosphate biosynthesis via DXP pathway; isopentenyl diphosphate from 1-deoxy-D-xylulose 5-phosphate: step 1/6.</text>
</comment>
<gene>
    <name evidence="13" type="primary">dxr</name>
    <name evidence="17" type="ORF">H8B19_03300</name>
</gene>
<feature type="binding site" evidence="13">
    <location>
        <position position="124"/>
    </location>
    <ligand>
        <name>NADPH</name>
        <dbReference type="ChEBI" id="CHEBI:57783"/>
    </ligand>
</feature>
<dbReference type="NCBIfam" id="TIGR00243">
    <property type="entry name" value="Dxr"/>
    <property type="match status" value="1"/>
</dbReference>
<keyword evidence="5 13" id="KW-0479">Metal-binding</keyword>
<comment type="catalytic activity">
    <reaction evidence="10">
        <text>2-C-methyl-D-erythritol 4-phosphate + NADP(+) = 1-deoxy-D-xylulose 5-phosphate + NADPH + H(+)</text>
        <dbReference type="Rhea" id="RHEA:13717"/>
        <dbReference type="ChEBI" id="CHEBI:15378"/>
        <dbReference type="ChEBI" id="CHEBI:57783"/>
        <dbReference type="ChEBI" id="CHEBI:57792"/>
        <dbReference type="ChEBI" id="CHEBI:58262"/>
        <dbReference type="ChEBI" id="CHEBI:58349"/>
        <dbReference type="EC" id="1.1.1.267"/>
    </reaction>
    <physiologicalReaction direction="right-to-left" evidence="10">
        <dbReference type="Rhea" id="RHEA:13719"/>
    </physiologicalReaction>
</comment>
<evidence type="ECO:0000256" key="6">
    <source>
        <dbReference type="ARBA" id="ARBA00022857"/>
    </source>
</evidence>
<feature type="binding site" evidence="13">
    <location>
        <position position="126"/>
    </location>
    <ligand>
        <name>NADPH</name>
        <dbReference type="ChEBI" id="CHEBI:57783"/>
    </ligand>
</feature>
<organism evidence="17 18">
    <name type="scientific">Neptunicella marina</name>
    <dbReference type="NCBI Taxonomy" id="2125989"/>
    <lineage>
        <taxon>Bacteria</taxon>
        <taxon>Pseudomonadati</taxon>
        <taxon>Pseudomonadota</taxon>
        <taxon>Gammaproteobacteria</taxon>
        <taxon>Alteromonadales</taxon>
        <taxon>Alteromonadaceae</taxon>
        <taxon>Neptunicella</taxon>
    </lineage>
</organism>
<keyword evidence="6 13" id="KW-0521">NADP</keyword>
<evidence type="ECO:0000313" key="17">
    <source>
        <dbReference type="EMBL" id="MBC3764887.1"/>
    </source>
</evidence>
<evidence type="ECO:0000256" key="8">
    <source>
        <dbReference type="ARBA" id="ARBA00023211"/>
    </source>
</evidence>
<feature type="binding site" evidence="13">
    <location>
        <position position="152"/>
    </location>
    <ligand>
        <name>Mn(2+)</name>
        <dbReference type="ChEBI" id="CHEBI:29035"/>
    </ligand>
</feature>